<evidence type="ECO:0000313" key="1">
    <source>
        <dbReference type="EMBL" id="TXG65690.1"/>
    </source>
</evidence>
<protein>
    <submittedName>
        <fullName evidence="1">Uncharacterized protein</fullName>
    </submittedName>
</protein>
<comment type="caution">
    <text evidence="1">The sequence shown here is derived from an EMBL/GenBank/DDBJ whole genome shotgun (WGS) entry which is preliminary data.</text>
</comment>
<dbReference type="Proteomes" id="UP000323000">
    <property type="component" value="Chromosome 3"/>
</dbReference>
<sequence length="243" mass="28148">MDKSDDDIKSLATCLRGKLENLYSLSEDRCIYQAPPKSRNSFSTPLTISIGPLHHGKEELKAMEKHKLRYLKQFLQRTQVSLEDFLIFIKSKEKMLRNCFAETIPLASQDFVEMILLDAIFLIEFLLLFSIREFVTSGDPIFGKPWLLMELMRDIWSIENQIPFFILEDLFKLAKIGEPDESISILISPLCGHICELLLIVKSLLEINFSRAKHFVDLIRLCIEPSDHQLDIEIEAITPTYRL</sequence>
<gene>
    <name evidence="1" type="ORF">EZV62_006965</name>
</gene>
<accession>A0A5C7I8J9</accession>
<dbReference type="EMBL" id="VAHF01000003">
    <property type="protein sequence ID" value="TXG65690.1"/>
    <property type="molecule type" value="Genomic_DNA"/>
</dbReference>
<dbReference type="PANTHER" id="PTHR31170">
    <property type="entry name" value="BNAC04G53230D PROTEIN"/>
    <property type="match status" value="1"/>
</dbReference>
<dbReference type="PANTHER" id="PTHR31170:SF25">
    <property type="entry name" value="BNAA09G04570D PROTEIN"/>
    <property type="match status" value="1"/>
</dbReference>
<dbReference type="OrthoDB" id="672127at2759"/>
<keyword evidence="2" id="KW-1185">Reference proteome</keyword>
<name>A0A5C7I8J9_9ROSI</name>
<dbReference type="AlphaFoldDB" id="A0A5C7I8J9"/>
<dbReference type="Pfam" id="PF03140">
    <property type="entry name" value="DUF247"/>
    <property type="match status" value="1"/>
</dbReference>
<organism evidence="1 2">
    <name type="scientific">Acer yangbiense</name>
    <dbReference type="NCBI Taxonomy" id="1000413"/>
    <lineage>
        <taxon>Eukaryota</taxon>
        <taxon>Viridiplantae</taxon>
        <taxon>Streptophyta</taxon>
        <taxon>Embryophyta</taxon>
        <taxon>Tracheophyta</taxon>
        <taxon>Spermatophyta</taxon>
        <taxon>Magnoliopsida</taxon>
        <taxon>eudicotyledons</taxon>
        <taxon>Gunneridae</taxon>
        <taxon>Pentapetalae</taxon>
        <taxon>rosids</taxon>
        <taxon>malvids</taxon>
        <taxon>Sapindales</taxon>
        <taxon>Sapindaceae</taxon>
        <taxon>Hippocastanoideae</taxon>
        <taxon>Acereae</taxon>
        <taxon>Acer</taxon>
    </lineage>
</organism>
<evidence type="ECO:0000313" key="2">
    <source>
        <dbReference type="Proteomes" id="UP000323000"/>
    </source>
</evidence>
<dbReference type="InterPro" id="IPR004158">
    <property type="entry name" value="DUF247_pln"/>
</dbReference>
<proteinExistence type="predicted"/>
<reference evidence="2" key="1">
    <citation type="journal article" date="2019" name="Gigascience">
        <title>De novo genome assembly of the endangered Acer yangbiense, a plant species with extremely small populations endemic to Yunnan Province, China.</title>
        <authorList>
            <person name="Yang J."/>
            <person name="Wariss H.M."/>
            <person name="Tao L."/>
            <person name="Zhang R."/>
            <person name="Yun Q."/>
            <person name="Hollingsworth P."/>
            <person name="Dao Z."/>
            <person name="Luo G."/>
            <person name="Guo H."/>
            <person name="Ma Y."/>
            <person name="Sun W."/>
        </authorList>
    </citation>
    <scope>NUCLEOTIDE SEQUENCE [LARGE SCALE GENOMIC DNA]</scope>
    <source>
        <strain evidence="2">cv. Malutang</strain>
    </source>
</reference>